<dbReference type="CDD" id="cd06261">
    <property type="entry name" value="TM_PBP2"/>
    <property type="match status" value="1"/>
</dbReference>
<dbReference type="EMBL" id="BMMZ01000005">
    <property type="protein sequence ID" value="GGL63515.1"/>
    <property type="molecule type" value="Genomic_DNA"/>
</dbReference>
<dbReference type="InterPro" id="IPR045621">
    <property type="entry name" value="BPD_transp_1_N"/>
</dbReference>
<evidence type="ECO:0000256" key="5">
    <source>
        <dbReference type="ARBA" id="ARBA00022989"/>
    </source>
</evidence>
<evidence type="ECO:0000256" key="1">
    <source>
        <dbReference type="ARBA" id="ARBA00004651"/>
    </source>
</evidence>
<comment type="similarity">
    <text evidence="7">Belongs to the binding-protein-dependent transport system permease family.</text>
</comment>
<dbReference type="RefSeq" id="WP_188895469.1">
    <property type="nucleotide sequence ID" value="NZ_BMMZ01000005.1"/>
</dbReference>
<feature type="transmembrane region" description="Helical" evidence="7">
    <location>
        <begin position="259"/>
        <end position="277"/>
    </location>
</feature>
<feature type="domain" description="ABC transmembrane type-1" evidence="9">
    <location>
        <begin position="104"/>
        <end position="320"/>
    </location>
</feature>
<keyword evidence="2 7" id="KW-0813">Transport</keyword>
<evidence type="ECO:0000256" key="6">
    <source>
        <dbReference type="ARBA" id="ARBA00023136"/>
    </source>
</evidence>
<organism evidence="10 11">
    <name type="scientific">Microlunatus endophyticus</name>
    <dbReference type="NCBI Taxonomy" id="1716077"/>
    <lineage>
        <taxon>Bacteria</taxon>
        <taxon>Bacillati</taxon>
        <taxon>Actinomycetota</taxon>
        <taxon>Actinomycetes</taxon>
        <taxon>Propionibacteriales</taxon>
        <taxon>Propionibacteriaceae</taxon>
        <taxon>Microlunatus</taxon>
    </lineage>
</organism>
<evidence type="ECO:0000256" key="8">
    <source>
        <dbReference type="SAM" id="MobiDB-lite"/>
    </source>
</evidence>
<dbReference type="AlphaFoldDB" id="A0A917S9Y4"/>
<reference evidence="10" key="2">
    <citation type="submission" date="2020-09" db="EMBL/GenBank/DDBJ databases">
        <authorList>
            <person name="Sun Q."/>
            <person name="Zhou Y."/>
        </authorList>
    </citation>
    <scope>NUCLEOTIDE SEQUENCE</scope>
    <source>
        <strain evidence="10">CGMCC 4.7306</strain>
    </source>
</reference>
<keyword evidence="5 7" id="KW-1133">Transmembrane helix</keyword>
<feature type="transmembrane region" description="Helical" evidence="7">
    <location>
        <begin position="106"/>
        <end position="128"/>
    </location>
</feature>
<proteinExistence type="inferred from homology"/>
<evidence type="ECO:0000256" key="3">
    <source>
        <dbReference type="ARBA" id="ARBA00022475"/>
    </source>
</evidence>
<dbReference type="PROSITE" id="PS50928">
    <property type="entry name" value="ABC_TM1"/>
    <property type="match status" value="1"/>
</dbReference>
<accession>A0A917S9Y4</accession>
<evidence type="ECO:0000313" key="10">
    <source>
        <dbReference type="EMBL" id="GGL63515.1"/>
    </source>
</evidence>
<dbReference type="GO" id="GO:0005886">
    <property type="term" value="C:plasma membrane"/>
    <property type="evidence" value="ECO:0007669"/>
    <property type="project" value="UniProtKB-SubCell"/>
</dbReference>
<dbReference type="GO" id="GO:0055085">
    <property type="term" value="P:transmembrane transport"/>
    <property type="evidence" value="ECO:0007669"/>
    <property type="project" value="InterPro"/>
</dbReference>
<dbReference type="InterPro" id="IPR000515">
    <property type="entry name" value="MetI-like"/>
</dbReference>
<evidence type="ECO:0000256" key="4">
    <source>
        <dbReference type="ARBA" id="ARBA00022692"/>
    </source>
</evidence>
<feature type="transmembrane region" description="Helical" evidence="7">
    <location>
        <begin position="193"/>
        <end position="215"/>
    </location>
</feature>
<reference evidence="10" key="1">
    <citation type="journal article" date="2014" name="Int. J. Syst. Evol. Microbiol.">
        <title>Complete genome sequence of Corynebacterium casei LMG S-19264T (=DSM 44701T), isolated from a smear-ripened cheese.</title>
        <authorList>
            <consortium name="US DOE Joint Genome Institute (JGI-PGF)"/>
            <person name="Walter F."/>
            <person name="Albersmeier A."/>
            <person name="Kalinowski J."/>
            <person name="Ruckert C."/>
        </authorList>
    </citation>
    <scope>NUCLEOTIDE SEQUENCE</scope>
    <source>
        <strain evidence="10">CGMCC 4.7306</strain>
    </source>
</reference>
<dbReference type="Pfam" id="PF19300">
    <property type="entry name" value="BPD_transp_1_N"/>
    <property type="match status" value="1"/>
</dbReference>
<keyword evidence="4 7" id="KW-0812">Transmembrane</keyword>
<feature type="region of interest" description="Disordered" evidence="8">
    <location>
        <begin position="334"/>
        <end position="358"/>
    </location>
</feature>
<evidence type="ECO:0000259" key="9">
    <source>
        <dbReference type="PROSITE" id="PS50928"/>
    </source>
</evidence>
<evidence type="ECO:0000256" key="7">
    <source>
        <dbReference type="RuleBase" id="RU363032"/>
    </source>
</evidence>
<evidence type="ECO:0000313" key="11">
    <source>
        <dbReference type="Proteomes" id="UP000613840"/>
    </source>
</evidence>
<protein>
    <submittedName>
        <fullName evidence="10">Peptide ABC transporter permease</fullName>
    </submittedName>
</protein>
<comment type="caution">
    <text evidence="10">The sequence shown here is derived from an EMBL/GenBank/DDBJ whole genome shotgun (WGS) entry which is preliminary data.</text>
</comment>
<dbReference type="InterPro" id="IPR035906">
    <property type="entry name" value="MetI-like_sf"/>
</dbReference>
<keyword evidence="3" id="KW-1003">Cell membrane</keyword>
<feature type="transmembrane region" description="Helical" evidence="7">
    <location>
        <begin position="140"/>
        <end position="164"/>
    </location>
</feature>
<gene>
    <name evidence="10" type="ORF">GCM10011575_22420</name>
</gene>
<feature type="transmembrane region" description="Helical" evidence="7">
    <location>
        <begin position="297"/>
        <end position="320"/>
    </location>
</feature>
<name>A0A917S9Y4_9ACTN</name>
<feature type="transmembrane region" description="Helical" evidence="7">
    <location>
        <begin position="9"/>
        <end position="30"/>
    </location>
</feature>
<keyword evidence="11" id="KW-1185">Reference proteome</keyword>
<sequence>MLRYLAKRVLMALIIIYIVLTLSFFMVRLMPGNPMAALEAQLRQQGGLTDQEIQQRVAAVYGVLPNAPVLTQYKDYLVNILHGNLGVPITNPGTTVVAVISQALPWTILVVGVSLIISFIIGVAIGSAMASFPDSAFSKIMTFVVSFLSAVPNYLIAILLIYVLTATYQVFPSGGAYGVDARPGLNGPYLVSVLYHAVLPVFASVVTSFGGWALAMKGSAVSVLGAEYVRAAESRGLSERVISRSYVGRNSMLPMVTQLALSIGFMFGGSFFIEYYFQYPGIGYYMIQSVNNRDYSLMMGCFLLITVSVVVTNLLVDLLYPLVDPRIINPAARRRADAPGPDSGTDDATTLPVGGTVA</sequence>
<comment type="subcellular location">
    <subcellularLocation>
        <location evidence="1 7">Cell membrane</location>
        <topology evidence="1 7">Multi-pass membrane protein</topology>
    </subcellularLocation>
</comment>
<dbReference type="Proteomes" id="UP000613840">
    <property type="component" value="Unassembled WGS sequence"/>
</dbReference>
<dbReference type="Pfam" id="PF00528">
    <property type="entry name" value="BPD_transp_1"/>
    <property type="match status" value="1"/>
</dbReference>
<dbReference type="PANTHER" id="PTHR43376:SF1">
    <property type="entry name" value="OLIGOPEPTIDE TRANSPORT SYSTEM PERMEASE PROTEIN"/>
    <property type="match status" value="1"/>
</dbReference>
<dbReference type="SUPFAM" id="SSF161098">
    <property type="entry name" value="MetI-like"/>
    <property type="match status" value="1"/>
</dbReference>
<keyword evidence="6 7" id="KW-0472">Membrane</keyword>
<dbReference type="PANTHER" id="PTHR43376">
    <property type="entry name" value="OLIGOPEPTIDE TRANSPORT SYSTEM PERMEASE PROTEIN"/>
    <property type="match status" value="1"/>
</dbReference>
<dbReference type="Gene3D" id="1.10.3720.10">
    <property type="entry name" value="MetI-like"/>
    <property type="match status" value="1"/>
</dbReference>
<evidence type="ECO:0000256" key="2">
    <source>
        <dbReference type="ARBA" id="ARBA00022448"/>
    </source>
</evidence>